<dbReference type="InterPro" id="IPR002641">
    <property type="entry name" value="PNPLA_dom"/>
</dbReference>
<dbReference type="GO" id="GO:0019369">
    <property type="term" value="P:arachidonate metabolic process"/>
    <property type="evidence" value="ECO:0007669"/>
    <property type="project" value="TreeGrafter"/>
</dbReference>
<dbReference type="STRING" id="1168221.R7YI77"/>
<keyword evidence="3 8" id="KW-0378">Hydrolase</keyword>
<feature type="short sequence motif" description="GXSXG" evidence="8">
    <location>
        <begin position="822"/>
        <end position="826"/>
    </location>
</feature>
<dbReference type="InterPro" id="IPR017907">
    <property type="entry name" value="Znf_RING_CS"/>
</dbReference>
<dbReference type="PROSITE" id="PS00518">
    <property type="entry name" value="ZF_RING_1"/>
    <property type="match status" value="1"/>
</dbReference>
<evidence type="ECO:0000259" key="10">
    <source>
        <dbReference type="PROSITE" id="PS50089"/>
    </source>
</evidence>
<keyword evidence="2 7" id="KW-0863">Zinc-finger</keyword>
<organism evidence="12 13">
    <name type="scientific">Coniosporium apollinis (strain CBS 100218)</name>
    <name type="common">Rock-inhabiting black yeast</name>
    <dbReference type="NCBI Taxonomy" id="1168221"/>
    <lineage>
        <taxon>Eukaryota</taxon>
        <taxon>Fungi</taxon>
        <taxon>Dikarya</taxon>
        <taxon>Ascomycota</taxon>
        <taxon>Pezizomycotina</taxon>
        <taxon>Dothideomycetes</taxon>
        <taxon>Dothideomycetes incertae sedis</taxon>
        <taxon>Coniosporium</taxon>
    </lineage>
</organism>
<dbReference type="PROSITE" id="PS51635">
    <property type="entry name" value="PNPLA"/>
    <property type="match status" value="1"/>
</dbReference>
<evidence type="ECO:0008006" key="14">
    <source>
        <dbReference type="Google" id="ProtNLM"/>
    </source>
</evidence>
<evidence type="ECO:0000313" key="12">
    <source>
        <dbReference type="EMBL" id="EON61597.1"/>
    </source>
</evidence>
<protein>
    <recommendedName>
        <fullName evidence="14">PNPLA domain-containing protein</fullName>
    </recommendedName>
</protein>
<feature type="active site" description="Proton acceptor" evidence="8">
    <location>
        <position position="983"/>
    </location>
</feature>
<feature type="active site" description="Nucleophile" evidence="8">
    <location>
        <position position="824"/>
    </location>
</feature>
<evidence type="ECO:0000256" key="1">
    <source>
        <dbReference type="ARBA" id="ARBA00022723"/>
    </source>
</evidence>
<dbReference type="eggNOG" id="KOG4231">
    <property type="taxonomic scope" value="Eukaryota"/>
</dbReference>
<dbReference type="CDD" id="cd07199">
    <property type="entry name" value="Pat17_PNPLA8_PNPLA9_like"/>
    <property type="match status" value="1"/>
</dbReference>
<dbReference type="HOGENOM" id="CLU_003059_2_1_1"/>
<dbReference type="PANTHER" id="PTHR24185">
    <property type="entry name" value="CALCIUM-INDEPENDENT PHOSPHOLIPASE A2-GAMMA"/>
    <property type="match status" value="1"/>
</dbReference>
<dbReference type="GO" id="GO:0008270">
    <property type="term" value="F:zinc ion binding"/>
    <property type="evidence" value="ECO:0007669"/>
    <property type="project" value="UniProtKB-KW"/>
</dbReference>
<evidence type="ECO:0000256" key="7">
    <source>
        <dbReference type="PROSITE-ProRule" id="PRU00175"/>
    </source>
</evidence>
<accession>R7YI77</accession>
<dbReference type="InterPro" id="IPR001841">
    <property type="entry name" value="Znf_RING"/>
</dbReference>
<dbReference type="InterPro" id="IPR016035">
    <property type="entry name" value="Acyl_Trfase/lysoPLipase"/>
</dbReference>
<evidence type="ECO:0000256" key="9">
    <source>
        <dbReference type="SAM" id="MobiDB-lite"/>
    </source>
</evidence>
<dbReference type="GO" id="GO:0016042">
    <property type="term" value="P:lipid catabolic process"/>
    <property type="evidence" value="ECO:0007669"/>
    <property type="project" value="UniProtKB-UniRule"/>
</dbReference>
<evidence type="ECO:0000259" key="11">
    <source>
        <dbReference type="PROSITE" id="PS51635"/>
    </source>
</evidence>
<feature type="short sequence motif" description="GXGXXG" evidence="8">
    <location>
        <begin position="788"/>
        <end position="793"/>
    </location>
</feature>
<keyword evidence="5 8" id="KW-0442">Lipid degradation</keyword>
<dbReference type="AlphaFoldDB" id="R7YI77"/>
<keyword evidence="4" id="KW-0862">Zinc</keyword>
<keyword evidence="1" id="KW-0479">Metal-binding</keyword>
<evidence type="ECO:0000313" key="13">
    <source>
        <dbReference type="Proteomes" id="UP000016924"/>
    </source>
</evidence>
<dbReference type="Gene3D" id="3.40.1090.10">
    <property type="entry name" value="Cytosolic phospholipase A2 catalytic domain"/>
    <property type="match status" value="1"/>
</dbReference>
<feature type="domain" description="PNPLA" evidence="11">
    <location>
        <begin position="784"/>
        <end position="996"/>
    </location>
</feature>
<name>R7YI77_CONA1</name>
<keyword evidence="13" id="KW-1185">Reference proteome</keyword>
<dbReference type="PANTHER" id="PTHR24185:SF1">
    <property type="entry name" value="CALCIUM-INDEPENDENT PHOSPHOLIPASE A2-GAMMA"/>
    <property type="match status" value="1"/>
</dbReference>
<evidence type="ECO:0000256" key="5">
    <source>
        <dbReference type="ARBA" id="ARBA00022963"/>
    </source>
</evidence>
<reference evidence="13" key="1">
    <citation type="submission" date="2012-06" db="EMBL/GenBank/DDBJ databases">
        <title>The genome sequence of Coniosporium apollinis CBS 100218.</title>
        <authorList>
            <consortium name="The Broad Institute Genome Sequencing Platform"/>
            <person name="Cuomo C."/>
            <person name="Gorbushina A."/>
            <person name="Noack S."/>
            <person name="Walker B."/>
            <person name="Young S.K."/>
            <person name="Zeng Q."/>
            <person name="Gargeya S."/>
            <person name="Fitzgerald M."/>
            <person name="Haas B."/>
            <person name="Abouelleil A."/>
            <person name="Alvarado L."/>
            <person name="Arachchi H.M."/>
            <person name="Berlin A.M."/>
            <person name="Chapman S.B."/>
            <person name="Goldberg J."/>
            <person name="Griggs A."/>
            <person name="Gujja S."/>
            <person name="Hansen M."/>
            <person name="Howarth C."/>
            <person name="Imamovic A."/>
            <person name="Larimer J."/>
            <person name="McCowan C."/>
            <person name="Montmayeur A."/>
            <person name="Murphy C."/>
            <person name="Neiman D."/>
            <person name="Pearson M."/>
            <person name="Priest M."/>
            <person name="Roberts A."/>
            <person name="Saif S."/>
            <person name="Shea T."/>
            <person name="Sisk P."/>
            <person name="Sykes S."/>
            <person name="Wortman J."/>
            <person name="Nusbaum C."/>
            <person name="Birren B."/>
        </authorList>
    </citation>
    <scope>NUCLEOTIDE SEQUENCE [LARGE SCALE GENOMIC DNA]</scope>
    <source>
        <strain evidence="13">CBS 100218</strain>
    </source>
</reference>
<dbReference type="PROSITE" id="PS50089">
    <property type="entry name" value="ZF_RING_2"/>
    <property type="match status" value="1"/>
</dbReference>
<dbReference type="RefSeq" id="XP_007776914.1">
    <property type="nucleotide sequence ID" value="XM_007778724.1"/>
</dbReference>
<sequence>MFASGLPASAPAIPRTSAAGEPGVLVPRCCLICKTVVEYEELRNCTYCGRPEDFFCIRFCSDPQCHTANCSNHASCWDTHLPGHASVRELHQVVDPLPQLYVNAVTYSEKDAPTQEALHEDDRIAQWFTIRPDASETGVLRLYVSDRFQQLCNPGISDNRWASNQYPSFVSFIGETCVGKSTLLRAMLLMGHVNAKGLLASNTKLTEDQRVVLLKEVLAAQVHGPVTRSANLSHLTDPTSLGVHLYKDVTARPADFDSQSRSAANRSMPILFADCEGFRGGWVKRAKPSPAAPRRPYDRGSHPGRIQTHDGYTVTNRYSQITNMISDLPIQARSYSECGKDGADLFYARFLCAISGVLVFVTKNDTTFHTEMQRVLEWAVSALYQSVNHVAQKTLIIVRNMPGFHAAKLYNEQTLKSALFDNLEPLWQDSPLLREFLSKYNLGHAREAHKIKANDELLKIFFHEVKVCYIPDKARAPTSEAFEQYRQLRSQIERASQGAQEIRQKSWTQYNVPALSHILNRAFEHFRTSDDPFDFYTAARNDNPSPVSISDHIANFLRHLQQLSSIEPGMQSRVISLCLVTWALRHFRQVVEPVDIYYRDMKDCIQTALKKFADVHEQCAFTFPRGSACIVRRLTHDQHCDEHGTRQAGLFQVSGLVERDILDSIQDQFIKQYRHICTFARSSPELPTRDQSSQQRQEVLQEYADVWKVFRSNKTCLTCLQAVPDHVLACGHAYCVRCVQELGRPSRAFESAWIMDRCVLCSRYWPEHGKLVRLKPRCAGVRVLTLDGGGIRGIIEIALLEKLHSRIGLDVPLRDFFDLVVGTSTGGIIALGLTETNIPIAKMKTEFLELAKATFETQRGGFGKVDPFKLTARFLMILHITESIYRRTPLRNSLKRLFGENTRLFSHSSRSARVAVTSTKDKAANRCLISNYNRPSLDEADDFEREDEDTKEMNVWEAGLATAAAPFYFRAYSKPETQKDYIDGALHSNFPGMYALEEVNRIWAIEHAKTPTLDFLLSVGTGLQDREVKIPTPLRIGGFDAICTTFHNNLNSERLWREFHDNPGIPARVRRNSHRLNAKIMGEYVNLDDYRKMKDLDAMVSDQMRSDCGKLPDLASQIANLAEILVANLFFVEPDEDPAAARSAKKALSPSQHTFFGSIRCRLPFNSPGLKALVNKVRGFYHAENPRHGNEGLNRLDWKEIPFTSEQRNGVRTQKKWFAVDFMISTFDPNDTEQVIAVAFKDQAQDMRRSISGFPITLKELKIKAAGRAI</sequence>
<dbReference type="GO" id="GO:0016020">
    <property type="term" value="C:membrane"/>
    <property type="evidence" value="ECO:0007669"/>
    <property type="project" value="TreeGrafter"/>
</dbReference>
<feature type="region of interest" description="Disordered" evidence="9">
    <location>
        <begin position="286"/>
        <end position="309"/>
    </location>
</feature>
<dbReference type="Pfam" id="PF01734">
    <property type="entry name" value="Patatin"/>
    <property type="match status" value="1"/>
</dbReference>
<evidence type="ECO:0000256" key="8">
    <source>
        <dbReference type="PROSITE-ProRule" id="PRU01161"/>
    </source>
</evidence>
<evidence type="ECO:0000256" key="3">
    <source>
        <dbReference type="ARBA" id="ARBA00022801"/>
    </source>
</evidence>
<gene>
    <name evidence="12" type="ORF">W97_00812</name>
</gene>
<feature type="domain" description="RING-type" evidence="10">
    <location>
        <begin position="716"/>
        <end position="762"/>
    </location>
</feature>
<evidence type="ECO:0000256" key="6">
    <source>
        <dbReference type="ARBA" id="ARBA00023098"/>
    </source>
</evidence>
<dbReference type="GO" id="GO:0046486">
    <property type="term" value="P:glycerolipid metabolic process"/>
    <property type="evidence" value="ECO:0007669"/>
    <property type="project" value="UniProtKB-ARBA"/>
</dbReference>
<feature type="short sequence motif" description="DGA/G" evidence="8">
    <location>
        <begin position="983"/>
        <end position="985"/>
    </location>
</feature>
<keyword evidence="6 8" id="KW-0443">Lipid metabolism</keyword>
<dbReference type="GO" id="GO:0047499">
    <property type="term" value="F:calcium-independent phospholipase A2 activity"/>
    <property type="evidence" value="ECO:0007669"/>
    <property type="project" value="TreeGrafter"/>
</dbReference>
<dbReference type="Proteomes" id="UP000016924">
    <property type="component" value="Unassembled WGS sequence"/>
</dbReference>
<dbReference type="EMBL" id="JH767556">
    <property type="protein sequence ID" value="EON61597.1"/>
    <property type="molecule type" value="Genomic_DNA"/>
</dbReference>
<dbReference type="GeneID" id="19898123"/>
<dbReference type="OrthoDB" id="194358at2759"/>
<evidence type="ECO:0000256" key="2">
    <source>
        <dbReference type="ARBA" id="ARBA00022771"/>
    </source>
</evidence>
<dbReference type="SUPFAM" id="SSF52151">
    <property type="entry name" value="FabD/lysophospholipase-like"/>
    <property type="match status" value="1"/>
</dbReference>
<proteinExistence type="predicted"/>
<evidence type="ECO:0000256" key="4">
    <source>
        <dbReference type="ARBA" id="ARBA00022833"/>
    </source>
</evidence>
<dbReference type="OMA" id="KSWTQYN"/>